<evidence type="ECO:0000256" key="2">
    <source>
        <dbReference type="SAM" id="MobiDB-lite"/>
    </source>
</evidence>
<evidence type="ECO:0000313" key="4">
    <source>
        <dbReference type="EMBL" id="KDR82286.1"/>
    </source>
</evidence>
<dbReference type="InterPro" id="IPR056884">
    <property type="entry name" value="NPHP3-like_N"/>
</dbReference>
<gene>
    <name evidence="4" type="ORF">GALMADRAFT_135644</name>
</gene>
<organism evidence="4 5">
    <name type="scientific">Galerina marginata (strain CBS 339.88)</name>
    <dbReference type="NCBI Taxonomy" id="685588"/>
    <lineage>
        <taxon>Eukaryota</taxon>
        <taxon>Fungi</taxon>
        <taxon>Dikarya</taxon>
        <taxon>Basidiomycota</taxon>
        <taxon>Agaricomycotina</taxon>
        <taxon>Agaricomycetes</taxon>
        <taxon>Agaricomycetidae</taxon>
        <taxon>Agaricales</taxon>
        <taxon>Agaricineae</taxon>
        <taxon>Strophariaceae</taxon>
        <taxon>Galerina</taxon>
    </lineage>
</organism>
<feature type="domain" description="Nephrocystin 3-like N-terminal" evidence="3">
    <location>
        <begin position="59"/>
        <end position="233"/>
    </location>
</feature>
<dbReference type="Proteomes" id="UP000027222">
    <property type="component" value="Unassembled WGS sequence"/>
</dbReference>
<dbReference type="AlphaFoldDB" id="A0A067TGJ9"/>
<accession>A0A067TGJ9</accession>
<name>A0A067TGJ9_GALM3</name>
<dbReference type="Gene3D" id="3.40.50.300">
    <property type="entry name" value="P-loop containing nucleotide triphosphate hydrolases"/>
    <property type="match status" value="1"/>
</dbReference>
<keyword evidence="1" id="KW-0677">Repeat</keyword>
<dbReference type="InterPro" id="IPR027417">
    <property type="entry name" value="P-loop_NTPase"/>
</dbReference>
<evidence type="ECO:0000256" key="1">
    <source>
        <dbReference type="ARBA" id="ARBA00022737"/>
    </source>
</evidence>
<reference evidence="5" key="1">
    <citation type="journal article" date="2014" name="Proc. Natl. Acad. Sci. U.S.A.">
        <title>Extensive sampling of basidiomycete genomes demonstrates inadequacy of the white-rot/brown-rot paradigm for wood decay fungi.</title>
        <authorList>
            <person name="Riley R."/>
            <person name="Salamov A.A."/>
            <person name="Brown D.W."/>
            <person name="Nagy L.G."/>
            <person name="Floudas D."/>
            <person name="Held B.W."/>
            <person name="Levasseur A."/>
            <person name="Lombard V."/>
            <person name="Morin E."/>
            <person name="Otillar R."/>
            <person name="Lindquist E.A."/>
            <person name="Sun H."/>
            <person name="LaButti K.M."/>
            <person name="Schmutz J."/>
            <person name="Jabbour D."/>
            <person name="Luo H."/>
            <person name="Baker S.E."/>
            <person name="Pisabarro A.G."/>
            <person name="Walton J.D."/>
            <person name="Blanchette R.A."/>
            <person name="Henrissat B."/>
            <person name="Martin F."/>
            <person name="Cullen D."/>
            <person name="Hibbett D.S."/>
            <person name="Grigoriev I.V."/>
        </authorList>
    </citation>
    <scope>NUCLEOTIDE SEQUENCE [LARGE SCALE GENOMIC DNA]</scope>
    <source>
        <strain evidence="5">CBS 339.88</strain>
    </source>
</reference>
<dbReference type="SUPFAM" id="SSF52540">
    <property type="entry name" value="P-loop containing nucleoside triphosphate hydrolases"/>
    <property type="match status" value="1"/>
</dbReference>
<dbReference type="OrthoDB" id="3027122at2759"/>
<feature type="compositionally biased region" description="Acidic residues" evidence="2">
    <location>
        <begin position="753"/>
        <end position="763"/>
    </location>
</feature>
<evidence type="ECO:0000313" key="5">
    <source>
        <dbReference type="Proteomes" id="UP000027222"/>
    </source>
</evidence>
<dbReference type="Pfam" id="PF24883">
    <property type="entry name" value="NPHP3_N"/>
    <property type="match status" value="1"/>
</dbReference>
<dbReference type="PANTHER" id="PTHR10039">
    <property type="entry name" value="AMELOGENIN"/>
    <property type="match status" value="1"/>
</dbReference>
<keyword evidence="5" id="KW-1185">Reference proteome</keyword>
<sequence length="789" mass="89281">MFSGAHRPSITGGTFTTIQGDFHAHVYVENGFQALQNKVAPGAFHNSAERYDPPKCHEGTRQAILKEIADWVQDLGKEAFFLWLYGPAGAGKSAIAQTIAELCYEAGLLAASFFFSRTAAGRHDATHLIPTLAYQLATAIPETREYVTLAVETDPLIFTRSLEAQLEALVVQPFSNLLQSGHFENVAEVGPRFIIIDGLDECGEPKIQVSILTTLSSALRRSHVPLFFLIASRPEPDIRDAFNEEAISSMTRRLALDDTYQPDADIKTFLTSKFAHIKQHHRLGSYLPVSWPSPFDIDGLVQKSSGQFIYAATVMKFVESSRHRPTERLNMIFGLATPGKNAPFAELDSLYTHIFESVDDVEAVIEVLSYVLLMTDQAVEQSTDLVERFFEYQQGDLQVILADLHSVILVPLPQDRSKGLRLLHASLGDFLMDKSRSGRFFIEPPQARARLALRCLKHISAGVNLSELAAFEGEEKHRLIAYRSFLDQCSKAYPAEELFQALWNFDLLGFLSLLGHIQPRYQDNPIHAFPAFLGWVERQTHLNDLRDRYLAEFDGHLLAQISHYPSNAHTDCLIAGLTLDSYFKGHNGYRLMEIITQHIPTFQRSPLITDKTWLYLIGLSALDADYSSMLTAFFTDKSRSRHYFVTPARYVELANRILKYLSRPYVDGYFADGREPTERYASATLQEILIRLPKNRLLVLYLRAQPIREDAYGREQMVEAIEAYIKPIIKFFDIERTLPPMNYEDNLNIPNYDESDEEEDADNDPTTRRRHQFSLPSGSPAAGRKKSRA</sequence>
<protein>
    <recommendedName>
        <fullName evidence="3">Nephrocystin 3-like N-terminal domain-containing protein</fullName>
    </recommendedName>
</protein>
<dbReference type="HOGENOM" id="CLU_000288_6_10_1"/>
<feature type="region of interest" description="Disordered" evidence="2">
    <location>
        <begin position="745"/>
        <end position="789"/>
    </location>
</feature>
<proteinExistence type="predicted"/>
<dbReference type="EMBL" id="KL142370">
    <property type="protein sequence ID" value="KDR82286.1"/>
    <property type="molecule type" value="Genomic_DNA"/>
</dbReference>
<evidence type="ECO:0000259" key="3">
    <source>
        <dbReference type="Pfam" id="PF24883"/>
    </source>
</evidence>